<dbReference type="GO" id="GO:0090560">
    <property type="term" value="F:2-(3-amino-3-carboxypropyl)histidine synthase activity"/>
    <property type="evidence" value="ECO:0007669"/>
    <property type="project" value="InterPro"/>
</dbReference>
<evidence type="ECO:0000256" key="3">
    <source>
        <dbReference type="ARBA" id="ARBA00006179"/>
    </source>
</evidence>
<dbReference type="SFLD" id="SFLDS00032">
    <property type="entry name" value="Radical_SAM_3-amino-3-carboxyp"/>
    <property type="match status" value="1"/>
</dbReference>
<dbReference type="EMBL" id="JAQMWT010000679">
    <property type="protein sequence ID" value="KAJ8598289.1"/>
    <property type="molecule type" value="Genomic_DNA"/>
</dbReference>
<evidence type="ECO:0000256" key="1">
    <source>
        <dbReference type="ARBA" id="ARBA00001966"/>
    </source>
</evidence>
<comment type="cofactor">
    <cofactor evidence="1">
        <name>[4Fe-4S] cluster</name>
        <dbReference type="ChEBI" id="CHEBI:49883"/>
    </cofactor>
</comment>
<sequence length="468" mass="49494">MEGGERLEYDRTVATIVELGARRVALQFPDSMMSEAPRVVWDLEERVPEVKFYVLGDCMRNNVVDAIGAAHVEAELIVHYGADCLAAPPEGCPPVLYVLAEEANMDVDGAAEAVVAALPGGDAPVLVLYDPLYRGSAGGVARALEARLGIGATVARLPDHVGGLVGGLPGLSVGGLVAPEYDEPRLRASRVVFVGAASTEVAMRCGACAAFAGYDPAARKTSVDAPTRLLARRQHQLQRASRAARWGVVVASAGRIELAARVARACEADLRAAGRSPYTLALCDPTPPKLANFGECEAFVVVGADAAVLSALGRESNVPVLSPHEMRVALGAQPWLPQDDNDRRPFYSNHLRDALLSGEGAEDDPPAAVDEDVPTFNLAEASLDDKRRQVTKPPRIDLAYDDGPLVVAQTDAIAFLRQREWRGLDPRVGDTPPGRAVEGRDGIASGYADEGGSSPTPTPTPLPPRGEE</sequence>
<gene>
    <name evidence="8" type="ORF">CTAYLR_005989</name>
</gene>
<evidence type="ECO:0008006" key="10">
    <source>
        <dbReference type="Google" id="ProtNLM"/>
    </source>
</evidence>
<evidence type="ECO:0000256" key="4">
    <source>
        <dbReference type="ARBA" id="ARBA00022723"/>
    </source>
</evidence>
<accession>A0AAD7XHF1</accession>
<dbReference type="InterPro" id="IPR016435">
    <property type="entry name" value="DPH1/DPH2"/>
</dbReference>
<dbReference type="GO" id="GO:0046872">
    <property type="term" value="F:metal ion binding"/>
    <property type="evidence" value="ECO:0007669"/>
    <property type="project" value="UniProtKB-KW"/>
</dbReference>
<dbReference type="NCBIfam" id="TIGR00322">
    <property type="entry name" value="diphth2_R"/>
    <property type="match status" value="1"/>
</dbReference>
<keyword evidence="5" id="KW-0408">Iron</keyword>
<proteinExistence type="inferred from homology"/>
<dbReference type="PANTHER" id="PTHR10762:SF2">
    <property type="entry name" value="2-(3-AMINO-3-CARBOXYPROPYL)HISTIDINE SYNTHASE SUBUNIT 2"/>
    <property type="match status" value="1"/>
</dbReference>
<organism evidence="8 9">
    <name type="scientific">Chrysophaeum taylorii</name>
    <dbReference type="NCBI Taxonomy" id="2483200"/>
    <lineage>
        <taxon>Eukaryota</taxon>
        <taxon>Sar</taxon>
        <taxon>Stramenopiles</taxon>
        <taxon>Ochrophyta</taxon>
        <taxon>Pelagophyceae</taxon>
        <taxon>Pelagomonadales</taxon>
        <taxon>Pelagomonadaceae</taxon>
        <taxon>Chrysophaeum</taxon>
    </lineage>
</organism>
<keyword evidence="4" id="KW-0479">Metal-binding</keyword>
<dbReference type="InterPro" id="IPR042265">
    <property type="entry name" value="DPH1/DPH2_3"/>
</dbReference>
<dbReference type="GO" id="GO:0051536">
    <property type="term" value="F:iron-sulfur cluster binding"/>
    <property type="evidence" value="ECO:0007669"/>
    <property type="project" value="UniProtKB-KW"/>
</dbReference>
<evidence type="ECO:0000256" key="2">
    <source>
        <dbReference type="ARBA" id="ARBA00005156"/>
    </source>
</evidence>
<dbReference type="FunFam" id="3.40.50.11860:FF:000001">
    <property type="entry name" value="2-(3-amino-3-carboxypropyl)histidine synthase subunit 2"/>
    <property type="match status" value="1"/>
</dbReference>
<comment type="pathway">
    <text evidence="2">Protein modification; peptidyl-diphthamide biosynthesis.</text>
</comment>
<feature type="compositionally biased region" description="Pro residues" evidence="7">
    <location>
        <begin position="456"/>
        <end position="468"/>
    </location>
</feature>
<dbReference type="AlphaFoldDB" id="A0AAD7XHF1"/>
<evidence type="ECO:0000313" key="9">
    <source>
        <dbReference type="Proteomes" id="UP001230188"/>
    </source>
</evidence>
<evidence type="ECO:0000313" key="8">
    <source>
        <dbReference type="EMBL" id="KAJ8598289.1"/>
    </source>
</evidence>
<evidence type="ECO:0000256" key="5">
    <source>
        <dbReference type="ARBA" id="ARBA00023004"/>
    </source>
</evidence>
<comment type="similarity">
    <text evidence="3">Belongs to the DPH1/DPH2 family. DPH2 subfamily.</text>
</comment>
<evidence type="ECO:0000256" key="6">
    <source>
        <dbReference type="ARBA" id="ARBA00023014"/>
    </source>
</evidence>
<name>A0AAD7XHF1_9STRA</name>
<dbReference type="GO" id="GO:0017183">
    <property type="term" value="P:protein histidyl modification to diphthamide"/>
    <property type="evidence" value="ECO:0007669"/>
    <property type="project" value="InterPro"/>
</dbReference>
<reference evidence="8" key="1">
    <citation type="submission" date="2023-01" db="EMBL/GenBank/DDBJ databases">
        <title>Metagenome sequencing of chrysophaentin producing Chrysophaeum taylorii.</title>
        <authorList>
            <person name="Davison J."/>
            <person name="Bewley C."/>
        </authorList>
    </citation>
    <scope>NUCLEOTIDE SEQUENCE</scope>
    <source>
        <strain evidence="8">NIES-1699</strain>
    </source>
</reference>
<dbReference type="Gene3D" id="3.40.50.11840">
    <property type="entry name" value="Diphthamide synthesis DPH1/DPH2 domain 1"/>
    <property type="match status" value="1"/>
</dbReference>
<feature type="region of interest" description="Disordered" evidence="7">
    <location>
        <begin position="424"/>
        <end position="468"/>
    </location>
</feature>
<keyword evidence="9" id="KW-1185">Reference proteome</keyword>
<evidence type="ECO:0000256" key="7">
    <source>
        <dbReference type="SAM" id="MobiDB-lite"/>
    </source>
</evidence>
<dbReference type="Pfam" id="PF01866">
    <property type="entry name" value="Diphthamide_syn"/>
    <property type="match status" value="1"/>
</dbReference>
<dbReference type="InterPro" id="IPR042263">
    <property type="entry name" value="DPH1/DPH2_1"/>
</dbReference>
<keyword evidence="6" id="KW-0411">Iron-sulfur</keyword>
<dbReference type="Proteomes" id="UP001230188">
    <property type="component" value="Unassembled WGS sequence"/>
</dbReference>
<comment type="caution">
    <text evidence="8">The sequence shown here is derived from an EMBL/GenBank/DDBJ whole genome shotgun (WGS) entry which is preliminary data.</text>
</comment>
<dbReference type="Gene3D" id="3.40.50.11860">
    <property type="entry name" value="Diphthamide synthesis DPH1/DPH2 domain 3"/>
    <property type="match status" value="1"/>
</dbReference>
<dbReference type="PANTHER" id="PTHR10762">
    <property type="entry name" value="DIPHTHAMIDE BIOSYNTHESIS PROTEIN"/>
    <property type="match status" value="1"/>
</dbReference>
<protein>
    <recommendedName>
        <fullName evidence="10">2-(3-amino-3-carboxypropyl)histidine synthase subunit 2</fullName>
    </recommendedName>
</protein>